<name>A0A0E9PAI0_ANGAN</name>
<organism evidence="1">
    <name type="scientific">Anguilla anguilla</name>
    <name type="common">European freshwater eel</name>
    <name type="synonym">Muraena anguilla</name>
    <dbReference type="NCBI Taxonomy" id="7936"/>
    <lineage>
        <taxon>Eukaryota</taxon>
        <taxon>Metazoa</taxon>
        <taxon>Chordata</taxon>
        <taxon>Craniata</taxon>
        <taxon>Vertebrata</taxon>
        <taxon>Euteleostomi</taxon>
        <taxon>Actinopterygii</taxon>
        <taxon>Neopterygii</taxon>
        <taxon>Teleostei</taxon>
        <taxon>Anguilliformes</taxon>
        <taxon>Anguillidae</taxon>
        <taxon>Anguilla</taxon>
    </lineage>
</organism>
<reference evidence="1" key="1">
    <citation type="submission" date="2014-11" db="EMBL/GenBank/DDBJ databases">
        <authorList>
            <person name="Amaro Gonzalez C."/>
        </authorList>
    </citation>
    <scope>NUCLEOTIDE SEQUENCE</scope>
</reference>
<evidence type="ECO:0000313" key="1">
    <source>
        <dbReference type="EMBL" id="JAH00838.1"/>
    </source>
</evidence>
<dbReference type="EMBL" id="GBXM01107739">
    <property type="protein sequence ID" value="JAH00838.1"/>
    <property type="molecule type" value="Transcribed_RNA"/>
</dbReference>
<sequence>MHRNVNAILFSDIRPSFFVRDLSRSLQALALLFDDSFPI</sequence>
<reference evidence="1" key="2">
    <citation type="journal article" date="2015" name="Fish Shellfish Immunol.">
        <title>Early steps in the European eel (Anguilla anguilla)-Vibrio vulnificus interaction in the gills: Role of the RtxA13 toxin.</title>
        <authorList>
            <person name="Callol A."/>
            <person name="Pajuelo D."/>
            <person name="Ebbesson L."/>
            <person name="Teles M."/>
            <person name="MacKenzie S."/>
            <person name="Amaro C."/>
        </authorList>
    </citation>
    <scope>NUCLEOTIDE SEQUENCE</scope>
</reference>
<accession>A0A0E9PAI0</accession>
<proteinExistence type="predicted"/>
<protein>
    <submittedName>
        <fullName evidence="1">Uncharacterized protein</fullName>
    </submittedName>
</protein>
<dbReference type="AlphaFoldDB" id="A0A0E9PAI0"/>